<sequence length="100" mass="11108">MRVFLPEATVLRAHFHSHTEEEPALRAPQQLVTKHVLTPQHQHCHVEQLYNAPFQPALPVCVEAPTRLLSFAVYCPQTPVCPATHLLDGACLRGPPARCA</sequence>
<organism evidence="1 2">
    <name type="scientific">Hymenobacter volaticus</name>
    <dbReference type="NCBI Taxonomy" id="2932254"/>
    <lineage>
        <taxon>Bacteria</taxon>
        <taxon>Pseudomonadati</taxon>
        <taxon>Bacteroidota</taxon>
        <taxon>Cytophagia</taxon>
        <taxon>Cytophagales</taxon>
        <taxon>Hymenobacteraceae</taxon>
        <taxon>Hymenobacter</taxon>
    </lineage>
</organism>
<evidence type="ECO:0000313" key="2">
    <source>
        <dbReference type="Proteomes" id="UP000830401"/>
    </source>
</evidence>
<evidence type="ECO:0000313" key="1">
    <source>
        <dbReference type="EMBL" id="UOQ69253.1"/>
    </source>
</evidence>
<geneLocation type="plasmid" evidence="1 2">
    <name>unnamed4</name>
</geneLocation>
<dbReference type="EMBL" id="CP095065">
    <property type="protein sequence ID" value="UOQ69253.1"/>
    <property type="molecule type" value="Genomic_DNA"/>
</dbReference>
<dbReference type="RefSeq" id="WP_245127008.1">
    <property type="nucleotide sequence ID" value="NZ_CP095065.1"/>
</dbReference>
<gene>
    <name evidence="1" type="ORF">MUN86_27760</name>
</gene>
<dbReference type="Proteomes" id="UP000830401">
    <property type="component" value="Plasmid unnamed4"/>
</dbReference>
<protein>
    <submittedName>
        <fullName evidence="1">Uncharacterized protein</fullName>
    </submittedName>
</protein>
<accession>A0ABY4GEA2</accession>
<keyword evidence="2" id="KW-1185">Reference proteome</keyword>
<proteinExistence type="predicted"/>
<reference evidence="1" key="1">
    <citation type="submission" date="2022-04" db="EMBL/GenBank/DDBJ databases">
        <title>Hymenobacter sp. isolated from the air.</title>
        <authorList>
            <person name="Won M."/>
            <person name="Lee C.-M."/>
            <person name="Woen H.-Y."/>
            <person name="Kwon S.-W."/>
        </authorList>
    </citation>
    <scope>NUCLEOTIDE SEQUENCE</scope>
    <source>
        <strain evidence="1">5420S-77</strain>
        <plasmid evidence="1">unnamed4</plasmid>
    </source>
</reference>
<name>A0ABY4GEA2_9BACT</name>
<keyword evidence="1" id="KW-0614">Plasmid</keyword>